<evidence type="ECO:0000259" key="1">
    <source>
        <dbReference type="Pfam" id="PF03551"/>
    </source>
</evidence>
<dbReference type="PANTHER" id="PTHR33169">
    <property type="entry name" value="PADR-FAMILY TRANSCRIPTIONAL REGULATOR"/>
    <property type="match status" value="1"/>
</dbReference>
<accession>A0A917IEC6</accession>
<protein>
    <submittedName>
        <fullName evidence="2">PadR family transcriptional regulator</fullName>
    </submittedName>
</protein>
<dbReference type="Pfam" id="PF03551">
    <property type="entry name" value="PadR"/>
    <property type="match status" value="1"/>
</dbReference>
<dbReference type="PANTHER" id="PTHR33169:SF14">
    <property type="entry name" value="TRANSCRIPTIONAL REGULATOR RV3488"/>
    <property type="match status" value="1"/>
</dbReference>
<dbReference type="Proteomes" id="UP000657592">
    <property type="component" value="Unassembled WGS sequence"/>
</dbReference>
<dbReference type="AlphaFoldDB" id="A0A917IEC6"/>
<dbReference type="Gene3D" id="1.10.10.10">
    <property type="entry name" value="Winged helix-like DNA-binding domain superfamily/Winged helix DNA-binding domain"/>
    <property type="match status" value="1"/>
</dbReference>
<dbReference type="InterPro" id="IPR036388">
    <property type="entry name" value="WH-like_DNA-bd_sf"/>
</dbReference>
<dbReference type="InterPro" id="IPR005149">
    <property type="entry name" value="Tscrpt_reg_PadR_N"/>
</dbReference>
<dbReference type="SUPFAM" id="SSF46785">
    <property type="entry name" value="Winged helix' DNA-binding domain"/>
    <property type="match status" value="1"/>
</dbReference>
<comment type="caution">
    <text evidence="2">The sequence shown here is derived from an EMBL/GenBank/DDBJ whole genome shotgun (WGS) entry which is preliminary data.</text>
</comment>
<dbReference type="EMBL" id="BMJY01000002">
    <property type="protein sequence ID" value="GGH37834.1"/>
    <property type="molecule type" value="Genomic_DNA"/>
</dbReference>
<dbReference type="InterPro" id="IPR052509">
    <property type="entry name" value="Metal_resp_DNA-bind_regulator"/>
</dbReference>
<dbReference type="InterPro" id="IPR036390">
    <property type="entry name" value="WH_DNA-bd_sf"/>
</dbReference>
<keyword evidence="3" id="KW-1185">Reference proteome</keyword>
<organism evidence="2 3">
    <name type="scientific">Microbacterium album</name>
    <dbReference type="NCBI Taxonomy" id="2053191"/>
    <lineage>
        <taxon>Bacteria</taxon>
        <taxon>Bacillati</taxon>
        <taxon>Actinomycetota</taxon>
        <taxon>Actinomycetes</taxon>
        <taxon>Micrococcales</taxon>
        <taxon>Microbacteriaceae</taxon>
        <taxon>Microbacterium</taxon>
    </lineage>
</organism>
<sequence>MHIDKDLVAASATPLVLGILAEGDLYGYAILKRVAELSGGRMNWNDGMLYPLLHRLERLGHVSSSWEVAETGRRRKHYSLTPAGRAALAERRAQWGVVVDALQRVWQSGPGPAPAGAWA</sequence>
<dbReference type="RefSeq" id="WP_188754954.1">
    <property type="nucleotide sequence ID" value="NZ_BMJY01000002.1"/>
</dbReference>
<reference evidence="2" key="1">
    <citation type="journal article" date="2014" name="Int. J. Syst. Evol. Microbiol.">
        <title>Complete genome sequence of Corynebacterium casei LMG S-19264T (=DSM 44701T), isolated from a smear-ripened cheese.</title>
        <authorList>
            <consortium name="US DOE Joint Genome Institute (JGI-PGF)"/>
            <person name="Walter F."/>
            <person name="Albersmeier A."/>
            <person name="Kalinowski J."/>
            <person name="Ruckert C."/>
        </authorList>
    </citation>
    <scope>NUCLEOTIDE SEQUENCE</scope>
    <source>
        <strain evidence="2">CGMCC 1.15794</strain>
    </source>
</reference>
<evidence type="ECO:0000313" key="3">
    <source>
        <dbReference type="Proteomes" id="UP000657592"/>
    </source>
</evidence>
<reference evidence="2" key="2">
    <citation type="submission" date="2020-09" db="EMBL/GenBank/DDBJ databases">
        <authorList>
            <person name="Sun Q."/>
            <person name="Zhou Y."/>
        </authorList>
    </citation>
    <scope>NUCLEOTIDE SEQUENCE</scope>
    <source>
        <strain evidence="2">CGMCC 1.15794</strain>
    </source>
</reference>
<gene>
    <name evidence="2" type="ORF">GCM10010921_08030</name>
</gene>
<name>A0A917IEC6_9MICO</name>
<proteinExistence type="predicted"/>
<feature type="domain" description="Transcription regulator PadR N-terminal" evidence="1">
    <location>
        <begin position="16"/>
        <end position="90"/>
    </location>
</feature>
<evidence type="ECO:0000313" key="2">
    <source>
        <dbReference type="EMBL" id="GGH37834.1"/>
    </source>
</evidence>